<keyword evidence="1" id="KW-1133">Transmembrane helix</keyword>
<protein>
    <submittedName>
        <fullName evidence="2">Glycoprotein</fullName>
    </submittedName>
</protein>
<proteinExistence type="predicted"/>
<evidence type="ECO:0000313" key="2">
    <source>
        <dbReference type="EMBL" id="XBP28505.1"/>
    </source>
</evidence>
<keyword evidence="1" id="KW-0812">Transmembrane</keyword>
<evidence type="ECO:0000256" key="1">
    <source>
        <dbReference type="SAM" id="Phobius"/>
    </source>
</evidence>
<reference evidence="2" key="1">
    <citation type="submission" date="2023-04" db="EMBL/GenBank/DDBJ databases">
        <authorList>
            <person name="Pavon J.A.R."/>
            <person name="Neves N.A.S."/>
            <person name="Pinho J.B."/>
            <person name="Patroca S."/>
            <person name="Cruz A.C.B."/>
            <person name="Medeiros D.B.A."/>
            <person name="Nunes M.R.T."/>
            <person name="Slhessarenko R.D."/>
        </authorList>
    </citation>
    <scope>NUCLEOTIDE SEQUENCE</scope>
    <source>
        <strain evidence="2">JARP32</strain>
    </source>
</reference>
<dbReference type="Pfam" id="PF24664">
    <property type="entry name" value="Monjiviricetes_fusion"/>
    <property type="match status" value="1"/>
</dbReference>
<keyword evidence="1" id="KW-0472">Membrane</keyword>
<feature type="transmembrane region" description="Helical" evidence="1">
    <location>
        <begin position="478"/>
        <end position="497"/>
    </location>
</feature>
<name>A0AB38ZNL6_9MONO</name>
<sequence>MNENFITHLSQNGDRMEVRLDKSGLTKVSYVSKGWISDGSCTPAPPFIRNGLEYSRPVVNTDVTIVIGIGTAIVDIEEKTIKFPTGASCRYTEESCFDATLGDVFWRVPRPDCGASELSRSLVYEGSGTLVIDHSSSPPLEYVQVNHGGYDFQILLSEKQEYICGYRSRLTEHPNLFFTPLQKDGPAFGVRTQVSKYDVSLMNYVNSKLVYSYRHIKQEVTKLYETFYQDRCKVHNRITQNLLSLAVLSPAEFSFTYAGPGHTSVVRGEVVYLAKCEAVSVLPDISDPLCYNELPVIHNNKTMFMSPRGRVLLPVGNPIDCLPDLMPKYYFNGQWFTKTAHGLVRVNNPEIIKPEEMDYQFSEISSITKGGLYSNDIVEKYQSALVSPIVEDVVGKRLTSSMNGNAKMPEDYLLSNGFGPVDFNNIREEIGGFWGSFSSKAKGIGSWFGFLAAMFLVYKVVIYTISCVLNFREIKKEVGLILAIPLCLIDCICNLILHGRLFAGSGKKTEPESQELRLETAEINMV</sequence>
<accession>A0AB38ZNL6</accession>
<feature type="transmembrane region" description="Helical" evidence="1">
    <location>
        <begin position="447"/>
        <end position="471"/>
    </location>
</feature>
<dbReference type="EMBL" id="OQ867955">
    <property type="protein sequence ID" value="XBP28505.1"/>
    <property type="molecule type" value="Viral_cRNA"/>
</dbReference>
<organism evidence="2">
    <name type="scientific">Xinmoviridae sp</name>
    <dbReference type="NCBI Taxonomy" id="2809225"/>
    <lineage>
        <taxon>Viruses</taxon>
        <taxon>Riboviria</taxon>
        <taxon>Orthornavirae</taxon>
        <taxon>Negarnaviricota</taxon>
        <taxon>Haploviricotina</taxon>
        <taxon>Monjiviricetes</taxon>
        <taxon>Mononegavirales</taxon>
        <taxon>Xinmoviridae</taxon>
    </lineage>
</organism>